<dbReference type="Proteomes" id="UP000308528">
    <property type="component" value="Unassembled WGS sequence"/>
</dbReference>
<sequence length="261" mass="28413">MKSSVFLLSLLLLLSTFSACSEDGDINVFSVEQDLELGRRADAEIRSKPSDFPILDPADHPQAYAYLQGMVDEIVNQGMVPYRDIFPYEVAIINQDVENAFATPGGFLYVYTGLIQTLDSGDELAGVLAHEIAHSAERHSTDQLTQQFGLSTLLSLITGNADPGLLSQVAGSLLTLSFSRGDESEADARSVDYLCNTRYAANGAAGFFMSIQDGSSPPEFLSTHPNPDNRVEAINERADEKNCSTATADVESFQEFQARLR</sequence>
<dbReference type="AlphaFoldDB" id="A0A4S4NL69"/>
<name>A0A4S4NL69_9BACT</name>
<keyword evidence="2" id="KW-0479">Metal-binding</keyword>
<gene>
    <name evidence="9" type="ORF">E4021_07235</name>
</gene>
<accession>A0A4S4NL69</accession>
<organism evidence="9 10">
    <name type="scientific">Neolewinella litorea</name>
    <dbReference type="NCBI Taxonomy" id="2562452"/>
    <lineage>
        <taxon>Bacteria</taxon>
        <taxon>Pseudomonadati</taxon>
        <taxon>Bacteroidota</taxon>
        <taxon>Saprospiria</taxon>
        <taxon>Saprospirales</taxon>
        <taxon>Lewinellaceae</taxon>
        <taxon>Neolewinella</taxon>
    </lineage>
</organism>
<evidence type="ECO:0000256" key="6">
    <source>
        <dbReference type="RuleBase" id="RU003983"/>
    </source>
</evidence>
<evidence type="ECO:0000256" key="3">
    <source>
        <dbReference type="ARBA" id="ARBA00022801"/>
    </source>
</evidence>
<evidence type="ECO:0000256" key="4">
    <source>
        <dbReference type="ARBA" id="ARBA00022833"/>
    </source>
</evidence>
<keyword evidence="5 6" id="KW-0482">Metalloprotease</keyword>
<keyword evidence="3 6" id="KW-0378">Hydrolase</keyword>
<evidence type="ECO:0000256" key="5">
    <source>
        <dbReference type="ARBA" id="ARBA00023049"/>
    </source>
</evidence>
<evidence type="ECO:0000313" key="10">
    <source>
        <dbReference type="Proteomes" id="UP000308528"/>
    </source>
</evidence>
<dbReference type="OrthoDB" id="9810445at2"/>
<keyword evidence="10" id="KW-1185">Reference proteome</keyword>
<dbReference type="PANTHER" id="PTHR22726:SF1">
    <property type="entry name" value="METALLOENDOPEPTIDASE OMA1, MITOCHONDRIAL"/>
    <property type="match status" value="1"/>
</dbReference>
<dbReference type="RefSeq" id="WP_136457863.1">
    <property type="nucleotide sequence ID" value="NZ_SRSF01000002.1"/>
</dbReference>
<dbReference type="Gene3D" id="3.30.2010.10">
    <property type="entry name" value="Metalloproteases ('zincins'), catalytic domain"/>
    <property type="match status" value="1"/>
</dbReference>
<evidence type="ECO:0000256" key="2">
    <source>
        <dbReference type="ARBA" id="ARBA00022723"/>
    </source>
</evidence>
<proteinExistence type="inferred from homology"/>
<protein>
    <submittedName>
        <fullName evidence="9">Peptidase M48</fullName>
    </submittedName>
</protein>
<dbReference type="PROSITE" id="PS51257">
    <property type="entry name" value="PROKAR_LIPOPROTEIN"/>
    <property type="match status" value="1"/>
</dbReference>
<evidence type="ECO:0000259" key="8">
    <source>
        <dbReference type="Pfam" id="PF01435"/>
    </source>
</evidence>
<dbReference type="InterPro" id="IPR001915">
    <property type="entry name" value="Peptidase_M48"/>
</dbReference>
<feature type="signal peptide" evidence="7">
    <location>
        <begin position="1"/>
        <end position="21"/>
    </location>
</feature>
<dbReference type="InterPro" id="IPR051156">
    <property type="entry name" value="Mito/Outer_Membr_Metalloprot"/>
</dbReference>
<dbReference type="GO" id="GO:0051603">
    <property type="term" value="P:proteolysis involved in protein catabolic process"/>
    <property type="evidence" value="ECO:0007669"/>
    <property type="project" value="TreeGrafter"/>
</dbReference>
<comment type="cofactor">
    <cofactor evidence="6">
        <name>Zn(2+)</name>
        <dbReference type="ChEBI" id="CHEBI:29105"/>
    </cofactor>
    <text evidence="6">Binds 1 zinc ion per subunit.</text>
</comment>
<feature type="chain" id="PRO_5020752709" evidence="7">
    <location>
        <begin position="22"/>
        <end position="261"/>
    </location>
</feature>
<dbReference type="GO" id="GO:0016020">
    <property type="term" value="C:membrane"/>
    <property type="evidence" value="ECO:0007669"/>
    <property type="project" value="TreeGrafter"/>
</dbReference>
<comment type="similarity">
    <text evidence="6">Belongs to the peptidase M48 family.</text>
</comment>
<evidence type="ECO:0000256" key="1">
    <source>
        <dbReference type="ARBA" id="ARBA00022670"/>
    </source>
</evidence>
<evidence type="ECO:0000313" key="9">
    <source>
        <dbReference type="EMBL" id="THH40522.1"/>
    </source>
</evidence>
<evidence type="ECO:0000256" key="7">
    <source>
        <dbReference type="SAM" id="SignalP"/>
    </source>
</evidence>
<comment type="caution">
    <text evidence="9">The sequence shown here is derived from an EMBL/GenBank/DDBJ whole genome shotgun (WGS) entry which is preliminary data.</text>
</comment>
<reference evidence="9 10" key="1">
    <citation type="submission" date="2019-04" db="EMBL/GenBank/DDBJ databases">
        <title>Lewinella litorea sp. nov., isolated from a marine sand.</title>
        <authorList>
            <person name="Yoon J.-H."/>
        </authorList>
    </citation>
    <scope>NUCLEOTIDE SEQUENCE [LARGE SCALE GENOMIC DNA]</scope>
    <source>
        <strain evidence="9 10">HSMS-39</strain>
    </source>
</reference>
<dbReference type="GO" id="GO:0004222">
    <property type="term" value="F:metalloendopeptidase activity"/>
    <property type="evidence" value="ECO:0007669"/>
    <property type="project" value="InterPro"/>
</dbReference>
<dbReference type="PANTHER" id="PTHR22726">
    <property type="entry name" value="METALLOENDOPEPTIDASE OMA1"/>
    <property type="match status" value="1"/>
</dbReference>
<dbReference type="GO" id="GO:0046872">
    <property type="term" value="F:metal ion binding"/>
    <property type="evidence" value="ECO:0007669"/>
    <property type="project" value="UniProtKB-KW"/>
</dbReference>
<dbReference type="EMBL" id="SRSF01000002">
    <property type="protein sequence ID" value="THH40522.1"/>
    <property type="molecule type" value="Genomic_DNA"/>
</dbReference>
<dbReference type="Pfam" id="PF01435">
    <property type="entry name" value="Peptidase_M48"/>
    <property type="match status" value="1"/>
</dbReference>
<keyword evidence="7" id="KW-0732">Signal</keyword>
<feature type="domain" description="Peptidase M48" evidence="8">
    <location>
        <begin position="63"/>
        <end position="237"/>
    </location>
</feature>
<keyword evidence="1 6" id="KW-0645">Protease</keyword>
<keyword evidence="4 6" id="KW-0862">Zinc</keyword>